<dbReference type="AlphaFoldDB" id="A0A6S6QRM0"/>
<evidence type="ECO:0000256" key="1">
    <source>
        <dbReference type="ARBA" id="ARBA00001946"/>
    </source>
</evidence>
<dbReference type="InterPro" id="IPR023214">
    <property type="entry name" value="HAD_sf"/>
</dbReference>
<dbReference type="SFLD" id="SFLDG01129">
    <property type="entry name" value="C1.5:_HAD__Beta-PGM__Phosphata"/>
    <property type="match status" value="1"/>
</dbReference>
<proteinExistence type="inferred from homology"/>
<dbReference type="InterPro" id="IPR006439">
    <property type="entry name" value="HAD-SF_hydro_IA"/>
</dbReference>
<dbReference type="InterPro" id="IPR041492">
    <property type="entry name" value="HAD_2"/>
</dbReference>
<dbReference type="InterPro" id="IPR036412">
    <property type="entry name" value="HAD-like_sf"/>
</dbReference>
<dbReference type="NCBIfam" id="TIGR01509">
    <property type="entry name" value="HAD-SF-IA-v3"/>
    <property type="match status" value="1"/>
</dbReference>
<keyword evidence="4" id="KW-0460">Magnesium</keyword>
<dbReference type="KEGG" id="acel:acsn021_15620"/>
<dbReference type="Pfam" id="PF13419">
    <property type="entry name" value="HAD_2"/>
    <property type="match status" value="1"/>
</dbReference>
<dbReference type="Gene3D" id="1.10.150.240">
    <property type="entry name" value="Putative phosphatase, domain 2"/>
    <property type="match status" value="1"/>
</dbReference>
<dbReference type="SFLD" id="SFLDG01135">
    <property type="entry name" value="C1.5.6:_HAD__Beta-PGM__Phospha"/>
    <property type="match status" value="1"/>
</dbReference>
<protein>
    <submittedName>
        <fullName evidence="5">Haloacid dehalogenase</fullName>
    </submittedName>
</protein>
<dbReference type="InterPro" id="IPR023198">
    <property type="entry name" value="PGP-like_dom2"/>
</dbReference>
<comment type="cofactor">
    <cofactor evidence="1">
        <name>Mg(2+)</name>
        <dbReference type="ChEBI" id="CHEBI:18420"/>
    </cofactor>
</comment>
<dbReference type="NCBIfam" id="TIGR01549">
    <property type="entry name" value="HAD-SF-IA-v1"/>
    <property type="match status" value="1"/>
</dbReference>
<dbReference type="GO" id="GO:0046872">
    <property type="term" value="F:metal ion binding"/>
    <property type="evidence" value="ECO:0007669"/>
    <property type="project" value="UniProtKB-KW"/>
</dbReference>
<evidence type="ECO:0000256" key="4">
    <source>
        <dbReference type="ARBA" id="ARBA00022842"/>
    </source>
</evidence>
<dbReference type="InterPro" id="IPR051600">
    <property type="entry name" value="Beta-PGM-like"/>
</dbReference>
<keyword evidence="6" id="KW-1185">Reference proteome</keyword>
<dbReference type="EMBL" id="AP023367">
    <property type="protein sequence ID" value="BCJ93993.1"/>
    <property type="molecule type" value="Genomic_DNA"/>
</dbReference>
<dbReference type="GO" id="GO:0003824">
    <property type="term" value="F:catalytic activity"/>
    <property type="evidence" value="ECO:0007669"/>
    <property type="project" value="UniProtKB-ARBA"/>
</dbReference>
<accession>A0A6S6QRM0</accession>
<evidence type="ECO:0000256" key="3">
    <source>
        <dbReference type="ARBA" id="ARBA00022723"/>
    </source>
</evidence>
<dbReference type="Gene3D" id="3.40.50.1000">
    <property type="entry name" value="HAD superfamily/HAD-like"/>
    <property type="match status" value="1"/>
</dbReference>
<evidence type="ECO:0000313" key="5">
    <source>
        <dbReference type="EMBL" id="BCJ93993.1"/>
    </source>
</evidence>
<keyword evidence="3" id="KW-0479">Metal-binding</keyword>
<dbReference type="PRINTS" id="PR00413">
    <property type="entry name" value="HADHALOGNASE"/>
</dbReference>
<dbReference type="Proteomes" id="UP000515561">
    <property type="component" value="Chromosome"/>
</dbReference>
<dbReference type="PANTHER" id="PTHR46193:SF21">
    <property type="entry name" value="SLL1138 PROTEIN"/>
    <property type="match status" value="1"/>
</dbReference>
<gene>
    <name evidence="5" type="ORF">acsn021_15620</name>
</gene>
<dbReference type="SFLD" id="SFLDS00003">
    <property type="entry name" value="Haloacid_Dehalogenase"/>
    <property type="match status" value="1"/>
</dbReference>
<comment type="similarity">
    <text evidence="2">Belongs to the HAD-like hydrolase superfamily. CbbY/CbbZ/Gph/YieH family.</text>
</comment>
<reference evidence="5 6" key="1">
    <citation type="journal article" date="2016" name="Int. J. Syst. Evol. Microbiol.">
        <title>Descriptions of Anaerotaenia torta gen. nov., sp. nov. and Anaerocolumna cellulosilytica gen. nov., sp. nov. isolated from a methanogenic reactor of cattle waste.</title>
        <authorList>
            <person name="Uek A."/>
            <person name="Ohtaki Y."/>
            <person name="Kaku N."/>
            <person name="Ueki K."/>
        </authorList>
    </citation>
    <scope>NUCLEOTIDE SEQUENCE [LARGE SCALE GENOMIC DNA]</scope>
    <source>
        <strain evidence="5 6">SN021</strain>
    </source>
</reference>
<evidence type="ECO:0000313" key="6">
    <source>
        <dbReference type="Proteomes" id="UP000515561"/>
    </source>
</evidence>
<evidence type="ECO:0000256" key="2">
    <source>
        <dbReference type="ARBA" id="ARBA00006171"/>
    </source>
</evidence>
<organism evidence="5 6">
    <name type="scientific">Anaerocolumna cellulosilytica</name>
    <dbReference type="NCBI Taxonomy" id="433286"/>
    <lineage>
        <taxon>Bacteria</taxon>
        <taxon>Bacillati</taxon>
        <taxon>Bacillota</taxon>
        <taxon>Clostridia</taxon>
        <taxon>Lachnospirales</taxon>
        <taxon>Lachnospiraceae</taxon>
        <taxon>Anaerocolumna</taxon>
    </lineage>
</organism>
<dbReference type="SUPFAM" id="SSF56784">
    <property type="entry name" value="HAD-like"/>
    <property type="match status" value="1"/>
</dbReference>
<name>A0A6S6QRM0_9FIRM</name>
<dbReference type="PANTHER" id="PTHR46193">
    <property type="entry name" value="6-PHOSPHOGLUCONATE PHOSPHATASE"/>
    <property type="match status" value="1"/>
</dbReference>
<dbReference type="RefSeq" id="WP_184093609.1">
    <property type="nucleotide sequence ID" value="NZ_AP023367.1"/>
</dbReference>
<sequence length="219" mass="25063">MKLKWDKKKYVIFDFDGTIADTNRLHRAAFLEIFKSLGIAEFEYELYMGRKTREVFKEFLQSKSVSKTEKEIIALTDRKQSLVRKRMTEEVEAYEGAIEFIRLLRDKGKILSVATSSSRIGVTLALKKLGIYNDFHFIITGDDVKKAKPSPEIYKNALQLANMKPQEAIVIEDSLSGSLAASGADIEVIIVNNKELRGQYYCTDFICLAEDFCEYLSDR</sequence>